<dbReference type="Proteomes" id="UP000306102">
    <property type="component" value="Unassembled WGS sequence"/>
</dbReference>
<proteinExistence type="predicted"/>
<feature type="region of interest" description="Disordered" evidence="1">
    <location>
        <begin position="136"/>
        <end position="180"/>
    </location>
</feature>
<dbReference type="PANTHER" id="PTHR31722:SF62">
    <property type="entry name" value="EMB|CAB62433.1"/>
    <property type="match status" value="1"/>
</dbReference>
<sequence length="180" mass="19974">MACFDMYSSSSSTNGQNSDHKGLSCGAPMSPRISFSNDFAESNHSHHQQFIKPRETPPPSSDFEFSVSNHSMMSADELFFKGRLLPFKDSCSNQLQKPTTLREELMVDDEEDDHEFSLRPPKGSTRWKGILGLKKTHIGSTKKSAKPDGSMEKRPGFVSNSSQEVLNDGGSSCRDVEFGM</sequence>
<dbReference type="EMBL" id="SDRB02008363">
    <property type="protein sequence ID" value="THG09627.1"/>
    <property type="molecule type" value="Genomic_DNA"/>
</dbReference>
<dbReference type="PANTHER" id="PTHR31722">
    <property type="entry name" value="OS06G0675200 PROTEIN"/>
    <property type="match status" value="1"/>
</dbReference>
<protein>
    <submittedName>
        <fullName evidence="2">Uncharacterized protein</fullName>
    </submittedName>
</protein>
<accession>A0A4V3WMR4</accession>
<evidence type="ECO:0000313" key="3">
    <source>
        <dbReference type="Proteomes" id="UP000306102"/>
    </source>
</evidence>
<feature type="region of interest" description="Disordered" evidence="1">
    <location>
        <begin position="1"/>
        <end position="63"/>
    </location>
</feature>
<comment type="caution">
    <text evidence="2">The sequence shown here is derived from an EMBL/GenBank/DDBJ whole genome shotgun (WGS) entry which is preliminary data.</text>
</comment>
<dbReference type="AlphaFoldDB" id="A0A4V3WMR4"/>
<feature type="compositionally biased region" description="Basic and acidic residues" evidence="1">
    <location>
        <begin position="145"/>
        <end position="155"/>
    </location>
</feature>
<reference evidence="2 3" key="1">
    <citation type="journal article" date="2018" name="Proc. Natl. Acad. Sci. U.S.A.">
        <title>Draft genome sequence of Camellia sinensis var. sinensis provides insights into the evolution of the tea genome and tea quality.</title>
        <authorList>
            <person name="Wei C."/>
            <person name="Yang H."/>
            <person name="Wang S."/>
            <person name="Zhao J."/>
            <person name="Liu C."/>
            <person name="Gao L."/>
            <person name="Xia E."/>
            <person name="Lu Y."/>
            <person name="Tai Y."/>
            <person name="She G."/>
            <person name="Sun J."/>
            <person name="Cao H."/>
            <person name="Tong W."/>
            <person name="Gao Q."/>
            <person name="Li Y."/>
            <person name="Deng W."/>
            <person name="Jiang X."/>
            <person name="Wang W."/>
            <person name="Chen Q."/>
            <person name="Zhang S."/>
            <person name="Li H."/>
            <person name="Wu J."/>
            <person name="Wang P."/>
            <person name="Li P."/>
            <person name="Shi C."/>
            <person name="Zheng F."/>
            <person name="Jian J."/>
            <person name="Huang B."/>
            <person name="Shan D."/>
            <person name="Shi M."/>
            <person name="Fang C."/>
            <person name="Yue Y."/>
            <person name="Li F."/>
            <person name="Li D."/>
            <person name="Wei S."/>
            <person name="Han B."/>
            <person name="Jiang C."/>
            <person name="Yin Y."/>
            <person name="Xia T."/>
            <person name="Zhang Z."/>
            <person name="Bennetzen J.L."/>
            <person name="Zhao S."/>
            <person name="Wan X."/>
        </authorList>
    </citation>
    <scope>NUCLEOTIDE SEQUENCE [LARGE SCALE GENOMIC DNA]</scope>
    <source>
        <strain evidence="3">cv. Shuchazao</strain>
        <tissue evidence="2">Leaf</tissue>
    </source>
</reference>
<feature type="compositionally biased region" description="Polar residues" evidence="1">
    <location>
        <begin position="33"/>
        <end position="42"/>
    </location>
</feature>
<evidence type="ECO:0000313" key="2">
    <source>
        <dbReference type="EMBL" id="THG09627.1"/>
    </source>
</evidence>
<keyword evidence="3" id="KW-1185">Reference proteome</keyword>
<organism evidence="2 3">
    <name type="scientific">Camellia sinensis var. sinensis</name>
    <name type="common">China tea</name>
    <dbReference type="NCBI Taxonomy" id="542762"/>
    <lineage>
        <taxon>Eukaryota</taxon>
        <taxon>Viridiplantae</taxon>
        <taxon>Streptophyta</taxon>
        <taxon>Embryophyta</taxon>
        <taxon>Tracheophyta</taxon>
        <taxon>Spermatophyta</taxon>
        <taxon>Magnoliopsida</taxon>
        <taxon>eudicotyledons</taxon>
        <taxon>Gunneridae</taxon>
        <taxon>Pentapetalae</taxon>
        <taxon>asterids</taxon>
        <taxon>Ericales</taxon>
        <taxon>Theaceae</taxon>
        <taxon>Camellia</taxon>
    </lineage>
</organism>
<name>A0A4V3WMR4_CAMSN</name>
<evidence type="ECO:0000256" key="1">
    <source>
        <dbReference type="SAM" id="MobiDB-lite"/>
    </source>
</evidence>
<gene>
    <name evidence="2" type="ORF">TEA_000340</name>
</gene>